<reference evidence="2" key="1">
    <citation type="submission" date="2022-11" db="UniProtKB">
        <authorList>
            <consortium name="WormBaseParasite"/>
        </authorList>
    </citation>
    <scope>IDENTIFICATION</scope>
</reference>
<evidence type="ECO:0000313" key="1">
    <source>
        <dbReference type="Proteomes" id="UP000887580"/>
    </source>
</evidence>
<evidence type="ECO:0000313" key="2">
    <source>
        <dbReference type="WBParaSite" id="PS1159_v2.g7033.t1"/>
    </source>
</evidence>
<dbReference type="WBParaSite" id="PS1159_v2.g7033.t1">
    <property type="protein sequence ID" value="PS1159_v2.g7033.t1"/>
    <property type="gene ID" value="PS1159_v2.g7033"/>
</dbReference>
<protein>
    <submittedName>
        <fullName evidence="2">Protein kinase domain-containing protein</fullName>
    </submittedName>
</protein>
<accession>A0AC35GNS1</accession>
<name>A0AC35GNS1_9BILA</name>
<proteinExistence type="predicted"/>
<sequence length="107" mass="12237">MKRKNCTIDIAVKSARTTVVTKEGIKEMMREARIMRNYVHQNVVRIYGVALDDDPIMIVMELVRGGSLLEFLKSNSTKITDSERLNHMASSAAWGLEYLHSRSCIHR</sequence>
<dbReference type="Proteomes" id="UP000887580">
    <property type="component" value="Unplaced"/>
</dbReference>
<organism evidence="1 2">
    <name type="scientific">Panagrolaimus sp. PS1159</name>
    <dbReference type="NCBI Taxonomy" id="55785"/>
    <lineage>
        <taxon>Eukaryota</taxon>
        <taxon>Metazoa</taxon>
        <taxon>Ecdysozoa</taxon>
        <taxon>Nematoda</taxon>
        <taxon>Chromadorea</taxon>
        <taxon>Rhabditida</taxon>
        <taxon>Tylenchina</taxon>
        <taxon>Panagrolaimomorpha</taxon>
        <taxon>Panagrolaimoidea</taxon>
        <taxon>Panagrolaimidae</taxon>
        <taxon>Panagrolaimus</taxon>
    </lineage>
</organism>